<evidence type="ECO:0000256" key="1">
    <source>
        <dbReference type="SAM" id="MobiDB-lite"/>
    </source>
</evidence>
<reference evidence="2 3" key="1">
    <citation type="submission" date="2018-11" db="EMBL/GenBank/DDBJ databases">
        <authorList>
            <consortium name="Pathogen Informatics"/>
        </authorList>
    </citation>
    <scope>NUCLEOTIDE SEQUENCE [LARGE SCALE GENOMIC DNA]</scope>
</reference>
<dbReference type="Proteomes" id="UP000271889">
    <property type="component" value="Unassembled WGS sequence"/>
</dbReference>
<accession>A0A3P7M888</accession>
<evidence type="ECO:0000313" key="2">
    <source>
        <dbReference type="EMBL" id="VDN25514.1"/>
    </source>
</evidence>
<evidence type="ECO:0000313" key="3">
    <source>
        <dbReference type="Proteomes" id="UP000271889"/>
    </source>
</evidence>
<feature type="region of interest" description="Disordered" evidence="1">
    <location>
        <begin position="101"/>
        <end position="136"/>
    </location>
</feature>
<sequence length="165" mass="19164">MEPFTVRKENTDFEFIYSLLQDIKESNDALFDKRLKNNEIGEAELIGQSKKMWVLADLGILMLVYRAKVTTRNEPRKTLLSTRFFIKEKKSKHAAISPVRKKIDRKPLKAEQENIPVGNKKESQSPKQQEEKQGNFSSFSFSESYATLSARSEMAHIHIFFVTYL</sequence>
<keyword evidence="3" id="KW-1185">Reference proteome</keyword>
<name>A0A3P7M888_CYLGO</name>
<gene>
    <name evidence="2" type="ORF">CGOC_LOCUS10131</name>
</gene>
<protein>
    <submittedName>
        <fullName evidence="2">Uncharacterized protein</fullName>
    </submittedName>
</protein>
<dbReference type="OrthoDB" id="200660at2759"/>
<dbReference type="EMBL" id="UYRV01109845">
    <property type="protein sequence ID" value="VDN25514.1"/>
    <property type="molecule type" value="Genomic_DNA"/>
</dbReference>
<feature type="compositionally biased region" description="Basic and acidic residues" evidence="1">
    <location>
        <begin position="119"/>
        <end position="133"/>
    </location>
</feature>
<proteinExistence type="predicted"/>
<organism evidence="2 3">
    <name type="scientific">Cylicostephanus goldi</name>
    <name type="common">Nematode worm</name>
    <dbReference type="NCBI Taxonomy" id="71465"/>
    <lineage>
        <taxon>Eukaryota</taxon>
        <taxon>Metazoa</taxon>
        <taxon>Ecdysozoa</taxon>
        <taxon>Nematoda</taxon>
        <taxon>Chromadorea</taxon>
        <taxon>Rhabditida</taxon>
        <taxon>Rhabditina</taxon>
        <taxon>Rhabditomorpha</taxon>
        <taxon>Strongyloidea</taxon>
        <taxon>Strongylidae</taxon>
        <taxon>Cylicostephanus</taxon>
    </lineage>
</organism>
<dbReference type="AlphaFoldDB" id="A0A3P7M888"/>